<keyword evidence="3" id="KW-1185">Reference proteome</keyword>
<evidence type="ECO:0000256" key="1">
    <source>
        <dbReference type="SAM" id="Phobius"/>
    </source>
</evidence>
<evidence type="ECO:0000313" key="2">
    <source>
        <dbReference type="EMBL" id="MES1920677.1"/>
    </source>
</evidence>
<keyword evidence="1" id="KW-0812">Transmembrane</keyword>
<feature type="transmembrane region" description="Helical" evidence="1">
    <location>
        <begin position="91"/>
        <end position="108"/>
    </location>
</feature>
<reference evidence="2 3" key="1">
    <citation type="journal article" date="2024" name="BMC Biol.">
        <title>Comparative genomics of Ascetosporea gives new insight into the evolutionary basis for animal parasitism in Rhizaria.</title>
        <authorList>
            <person name="Hiltunen Thoren M."/>
            <person name="Onut-Brannstrom I."/>
            <person name="Alfjorden A."/>
            <person name="Peckova H."/>
            <person name="Swords F."/>
            <person name="Hooper C."/>
            <person name="Holzer A.S."/>
            <person name="Bass D."/>
            <person name="Burki F."/>
        </authorList>
    </citation>
    <scope>NUCLEOTIDE SEQUENCE [LARGE SCALE GENOMIC DNA]</scope>
    <source>
        <strain evidence="2">20-A016</strain>
    </source>
</reference>
<sequence length="208" mass="24744">MFRRTLKTKRVVELFYRSKNFKTFNIKKANKFKYNKTIYELNKIPISQNSNVLTAIIGLGIFYYEKIELDVILKSKTLKEFTRNIKRAKPLTTSFLVVLCISGLFAISEFKQRGTIIKKINLLMPSLKRSQNNIRNSFVRIHYGNTKILKIPLYKLQMNQVTPIPNYWKYKKNNKKYKLYLYENSNKFENSELEDVVKTVRMRKAGFN</sequence>
<name>A0ABV2AMY2_9EUKA</name>
<dbReference type="EMBL" id="JBDODL010000801">
    <property type="protein sequence ID" value="MES1920677.1"/>
    <property type="molecule type" value="Genomic_DNA"/>
</dbReference>
<organism evidence="2 3">
    <name type="scientific">Bonamia ostreae</name>
    <dbReference type="NCBI Taxonomy" id="126728"/>
    <lineage>
        <taxon>Eukaryota</taxon>
        <taxon>Sar</taxon>
        <taxon>Rhizaria</taxon>
        <taxon>Endomyxa</taxon>
        <taxon>Ascetosporea</taxon>
        <taxon>Haplosporida</taxon>
        <taxon>Bonamia</taxon>
    </lineage>
</organism>
<protein>
    <submittedName>
        <fullName evidence="2">Uncharacterized protein</fullName>
    </submittedName>
</protein>
<dbReference type="Proteomes" id="UP001439008">
    <property type="component" value="Unassembled WGS sequence"/>
</dbReference>
<keyword evidence="1" id="KW-1133">Transmembrane helix</keyword>
<evidence type="ECO:0000313" key="3">
    <source>
        <dbReference type="Proteomes" id="UP001439008"/>
    </source>
</evidence>
<comment type="caution">
    <text evidence="2">The sequence shown here is derived from an EMBL/GenBank/DDBJ whole genome shotgun (WGS) entry which is preliminary data.</text>
</comment>
<accession>A0ABV2AMY2</accession>
<gene>
    <name evidence="2" type="ORF">MHBO_002324</name>
</gene>
<keyword evidence="1" id="KW-0472">Membrane</keyword>
<proteinExistence type="predicted"/>